<proteinExistence type="inferred from homology"/>
<evidence type="ECO:0000313" key="5">
    <source>
        <dbReference type="EMBL" id="ETA73693.1"/>
    </source>
</evidence>
<keyword evidence="3" id="KW-0812">Transmembrane</keyword>
<dbReference type="Pfam" id="PF03816">
    <property type="entry name" value="LytR_cpsA_psr"/>
    <property type="match status" value="1"/>
</dbReference>
<feature type="transmembrane region" description="Helical" evidence="3">
    <location>
        <begin position="37"/>
        <end position="56"/>
    </location>
</feature>
<dbReference type="InterPro" id="IPR050922">
    <property type="entry name" value="LytR/CpsA/Psr_CW_biosynth"/>
</dbReference>
<comment type="caution">
    <text evidence="5">The sequence shown here is derived from an EMBL/GenBank/DDBJ whole genome shotgun (WGS) entry which is preliminary data.</text>
</comment>
<protein>
    <submittedName>
        <fullName evidence="5">LytR family transcriptional regulator</fullName>
    </submittedName>
</protein>
<feature type="compositionally biased region" description="Basic residues" evidence="2">
    <location>
        <begin position="20"/>
        <end position="32"/>
    </location>
</feature>
<feature type="domain" description="Cell envelope-related transcriptional attenuator" evidence="4">
    <location>
        <begin position="113"/>
        <end position="258"/>
    </location>
</feature>
<accession>V7HWV0</accession>
<evidence type="ECO:0000256" key="2">
    <source>
        <dbReference type="SAM" id="MobiDB-lite"/>
    </source>
</evidence>
<feature type="region of interest" description="Disordered" evidence="2">
    <location>
        <begin position="12"/>
        <end position="32"/>
    </location>
</feature>
<keyword evidence="6" id="KW-1185">Reference proteome</keyword>
<dbReference type="NCBIfam" id="TIGR00350">
    <property type="entry name" value="lytR_cpsA_psr"/>
    <property type="match status" value="1"/>
</dbReference>
<dbReference type="PANTHER" id="PTHR33392">
    <property type="entry name" value="POLYISOPRENYL-TEICHOIC ACID--PEPTIDOGLYCAN TEICHOIC ACID TRANSFERASE TAGU"/>
    <property type="match status" value="1"/>
</dbReference>
<reference evidence="5 6" key="1">
    <citation type="journal article" date="2014" name="Genome Announc.">
        <title>The Genome of the Predominant Equine Lactobacillus Species, Lactobacillus equi, Is Reflective of Its Lifestyle Adaptations to an Herbivorous Host.</title>
        <authorList>
            <person name="O'Donnell M.M."/>
            <person name="Harris H.M."/>
            <person name="O'Toole P.W."/>
            <person name="Ross R.P."/>
        </authorList>
    </citation>
    <scope>NUCLEOTIDE SEQUENCE [LARGE SCALE GENOMIC DNA]</scope>
    <source>
        <strain evidence="5 6">DPC 6820</strain>
    </source>
</reference>
<sequence>MEVLMTEEELHQMKNSIPSRRSKIHQKKRPNSPKKPFLIFLTIILVIGGFSTYRYFSHHYHAARQAANKIYQKSDVKKLRNVDQVLKQRKPVALLVMGTDTGAIGRGKDFKGRTDTMMVVVLNPQQKKMTIVSIPRDALAPIPGYGEYAPAKINAAYFFGGSKTAIETVQNYLNIPLDFYATINMGGLEDLIDAVGGVTITPDLTFSIEGHHFTKGKKTHLDGERALAYVRMRHDDPRGDYGRQERQRQVLTKLAFKSAQLETLLNDGFLKKIANKMSTDLTFDDMLYLGTTYRVATHNLETYTLQGKSQMIDGQAFEVVPQNTLDEMTHIIYQALETENADSTALTNNE</sequence>
<comment type="similarity">
    <text evidence="1">Belongs to the LytR/CpsA/Psr (LCP) family.</text>
</comment>
<organism evidence="5 6">
    <name type="scientific">Ligilactobacillus equi DPC 6820</name>
    <dbReference type="NCBI Taxonomy" id="1392007"/>
    <lineage>
        <taxon>Bacteria</taxon>
        <taxon>Bacillati</taxon>
        <taxon>Bacillota</taxon>
        <taxon>Bacilli</taxon>
        <taxon>Lactobacillales</taxon>
        <taxon>Lactobacillaceae</taxon>
        <taxon>Ligilactobacillus</taxon>
    </lineage>
</organism>
<evidence type="ECO:0000256" key="1">
    <source>
        <dbReference type="ARBA" id="ARBA00006068"/>
    </source>
</evidence>
<evidence type="ECO:0000256" key="3">
    <source>
        <dbReference type="SAM" id="Phobius"/>
    </source>
</evidence>
<dbReference type="PANTHER" id="PTHR33392:SF6">
    <property type="entry name" value="POLYISOPRENYL-TEICHOIC ACID--PEPTIDOGLYCAN TEICHOIC ACID TRANSFERASE TAGU"/>
    <property type="match status" value="1"/>
</dbReference>
<evidence type="ECO:0000259" key="4">
    <source>
        <dbReference type="Pfam" id="PF03816"/>
    </source>
</evidence>
<gene>
    <name evidence="5" type="ORF">LEQ_1131c</name>
</gene>
<dbReference type="EMBL" id="AWWH01000164">
    <property type="protein sequence ID" value="ETA73693.1"/>
    <property type="molecule type" value="Genomic_DNA"/>
</dbReference>
<evidence type="ECO:0000313" key="6">
    <source>
        <dbReference type="Proteomes" id="UP000018559"/>
    </source>
</evidence>
<dbReference type="InterPro" id="IPR004474">
    <property type="entry name" value="LytR_CpsA_psr"/>
</dbReference>
<keyword evidence="3" id="KW-0472">Membrane</keyword>
<name>V7HWV0_9LACO</name>
<dbReference type="Proteomes" id="UP000018559">
    <property type="component" value="Unassembled WGS sequence"/>
</dbReference>
<dbReference type="PATRIC" id="fig|1392007.3.peg.1524"/>
<dbReference type="AlphaFoldDB" id="V7HWV0"/>
<keyword evidence="3" id="KW-1133">Transmembrane helix</keyword>
<dbReference type="Gene3D" id="3.40.630.190">
    <property type="entry name" value="LCP protein"/>
    <property type="match status" value="1"/>
</dbReference>